<feature type="compositionally biased region" description="Polar residues" evidence="1">
    <location>
        <begin position="1"/>
        <end position="10"/>
    </location>
</feature>
<evidence type="ECO:0000313" key="4">
    <source>
        <dbReference type="Proteomes" id="UP001396334"/>
    </source>
</evidence>
<dbReference type="Proteomes" id="UP001396334">
    <property type="component" value="Unassembled WGS sequence"/>
</dbReference>
<name>A0ABR2TJP1_9ROSI</name>
<reference evidence="3 4" key="1">
    <citation type="journal article" date="2024" name="G3 (Bethesda)">
        <title>Genome assembly of Hibiscus sabdariffa L. provides insights into metabolisms of medicinal natural products.</title>
        <authorList>
            <person name="Kim T."/>
        </authorList>
    </citation>
    <scope>NUCLEOTIDE SEQUENCE [LARGE SCALE GENOMIC DNA]</scope>
    <source>
        <strain evidence="3">TK-2024</strain>
        <tissue evidence="3">Old leaves</tissue>
    </source>
</reference>
<feature type="domain" description="Expansin-like EG45" evidence="2">
    <location>
        <begin position="15"/>
        <end position="107"/>
    </location>
</feature>
<organism evidence="3 4">
    <name type="scientific">Hibiscus sabdariffa</name>
    <name type="common">roselle</name>
    <dbReference type="NCBI Taxonomy" id="183260"/>
    <lineage>
        <taxon>Eukaryota</taxon>
        <taxon>Viridiplantae</taxon>
        <taxon>Streptophyta</taxon>
        <taxon>Embryophyta</taxon>
        <taxon>Tracheophyta</taxon>
        <taxon>Spermatophyta</taxon>
        <taxon>Magnoliopsida</taxon>
        <taxon>eudicotyledons</taxon>
        <taxon>Gunneridae</taxon>
        <taxon>Pentapetalae</taxon>
        <taxon>rosids</taxon>
        <taxon>malvids</taxon>
        <taxon>Malvales</taxon>
        <taxon>Malvaceae</taxon>
        <taxon>Malvoideae</taxon>
        <taxon>Hibiscus</taxon>
    </lineage>
</organism>
<evidence type="ECO:0000256" key="1">
    <source>
        <dbReference type="SAM" id="MobiDB-lite"/>
    </source>
</evidence>
<dbReference type="Pfam" id="PF03330">
    <property type="entry name" value="DPBB_1"/>
    <property type="match status" value="1"/>
</dbReference>
<dbReference type="PROSITE" id="PS50842">
    <property type="entry name" value="EXPANSIN_EG45"/>
    <property type="match status" value="1"/>
</dbReference>
<dbReference type="InterPro" id="IPR007112">
    <property type="entry name" value="Expansin/allergen_DPBB_dom"/>
</dbReference>
<sequence length="107" mass="11956">MSSSASNNGTFGLGNGDCCSGHKQRSLLRPWEEQFPHQNLFLAFSEGLWENGAACGRRYRLRCLSETKRPCKHRTIDVKVVDFCLVSPCPSTILLSRDAFAAIAHRQ</sequence>
<accession>A0ABR2TJP1</accession>
<gene>
    <name evidence="3" type="ORF">V6N11_022360</name>
</gene>
<comment type="caution">
    <text evidence="3">The sequence shown here is derived from an EMBL/GenBank/DDBJ whole genome shotgun (WGS) entry which is preliminary data.</text>
</comment>
<evidence type="ECO:0000313" key="3">
    <source>
        <dbReference type="EMBL" id="KAK9037449.1"/>
    </source>
</evidence>
<dbReference type="EMBL" id="JBBPBN010000005">
    <property type="protein sequence ID" value="KAK9037449.1"/>
    <property type="molecule type" value="Genomic_DNA"/>
</dbReference>
<proteinExistence type="predicted"/>
<evidence type="ECO:0000259" key="2">
    <source>
        <dbReference type="PROSITE" id="PS50842"/>
    </source>
</evidence>
<keyword evidence="4" id="KW-1185">Reference proteome</keyword>
<dbReference type="Gene3D" id="2.40.40.10">
    <property type="entry name" value="RlpA-like domain"/>
    <property type="match status" value="1"/>
</dbReference>
<protein>
    <recommendedName>
        <fullName evidence="2">Expansin-like EG45 domain-containing protein</fullName>
    </recommendedName>
</protein>
<dbReference type="InterPro" id="IPR036908">
    <property type="entry name" value="RlpA-like_sf"/>
</dbReference>
<dbReference type="SUPFAM" id="SSF50685">
    <property type="entry name" value="Barwin-like endoglucanases"/>
    <property type="match status" value="1"/>
</dbReference>
<dbReference type="PANTHER" id="PTHR47480:SF6">
    <property type="entry name" value="EXPANSIN-LIKE EG45 DOMAIN-CONTAINING PROTEIN"/>
    <property type="match status" value="1"/>
</dbReference>
<dbReference type="CDD" id="cd22269">
    <property type="entry name" value="DPBB_EG45-like"/>
    <property type="match status" value="1"/>
</dbReference>
<feature type="region of interest" description="Disordered" evidence="1">
    <location>
        <begin position="1"/>
        <end position="21"/>
    </location>
</feature>
<dbReference type="PANTHER" id="PTHR47480">
    <property type="entry name" value="EG45-LIKE DOMAIN CONTAINING PROTEIN"/>
    <property type="match status" value="1"/>
</dbReference>
<dbReference type="InterPro" id="IPR009009">
    <property type="entry name" value="RlpA-like_DPBB"/>
</dbReference>